<dbReference type="PANTHER" id="PTHR43742:SF6">
    <property type="entry name" value="OXIDOREDUCTASE YYAE-RELATED"/>
    <property type="match status" value="1"/>
</dbReference>
<dbReference type="STRING" id="1560234.SP90_14795"/>
<reference evidence="6 7" key="1">
    <citation type="submission" date="2015-01" db="EMBL/GenBank/DDBJ databases">
        <title>Desulfovibrio sp. JC271 draft genome sequence.</title>
        <authorList>
            <person name="Shivani Y."/>
            <person name="Subhash Y."/>
            <person name="Sasikala C."/>
            <person name="Ramana C.V."/>
        </authorList>
    </citation>
    <scope>NUCLEOTIDE SEQUENCE [LARGE SCALE GENOMIC DNA]</scope>
    <source>
        <strain evidence="6 7">JC271</strain>
    </source>
</reference>
<dbReference type="PANTHER" id="PTHR43742">
    <property type="entry name" value="TRIMETHYLAMINE-N-OXIDE REDUCTASE"/>
    <property type="match status" value="1"/>
</dbReference>
<dbReference type="GO" id="GO:0016491">
    <property type="term" value="F:oxidoreductase activity"/>
    <property type="evidence" value="ECO:0007669"/>
    <property type="project" value="InterPro"/>
</dbReference>
<dbReference type="Pfam" id="PF01568">
    <property type="entry name" value="Molydop_binding"/>
    <property type="match status" value="1"/>
</dbReference>
<dbReference type="SMART" id="SM00926">
    <property type="entry name" value="Molybdop_Fe4S4"/>
    <property type="match status" value="1"/>
</dbReference>
<evidence type="ECO:0000256" key="2">
    <source>
        <dbReference type="ARBA" id="ARBA00022723"/>
    </source>
</evidence>
<organism evidence="6 7">
    <name type="scientific">Halodesulfovibrio spirochaetisodalis</name>
    <dbReference type="NCBI Taxonomy" id="1560234"/>
    <lineage>
        <taxon>Bacteria</taxon>
        <taxon>Pseudomonadati</taxon>
        <taxon>Thermodesulfobacteriota</taxon>
        <taxon>Desulfovibrionia</taxon>
        <taxon>Desulfovibrionales</taxon>
        <taxon>Desulfovibrionaceae</taxon>
        <taxon>Halodesulfovibrio</taxon>
    </lineage>
</organism>
<dbReference type="InterPro" id="IPR050612">
    <property type="entry name" value="Prok_Mopterin_Oxidored"/>
</dbReference>
<dbReference type="Pfam" id="PF00384">
    <property type="entry name" value="Molybdopterin"/>
    <property type="match status" value="1"/>
</dbReference>
<accession>A0A1B7X9I1</accession>
<sequence>MEYISACTLDCPDCCSVIITTDETSPPTIKGNPAHPVTKGFTCQKAKHALSRIAAPDRITTPLLREGSSFIEVSWETALTTIARKIASLQESPERMLHIRGYGFRGVLADTSRYLFRQLGASATRGALCDNAIMEAAEQDFGTIDQNNYTELLNADCIVNWGRDVLRSSIHTAALLKEARANGCKMLSISPVSSEEGMRIHVSDTHIQIRPGTDRFFAAAIIKRLVEGGISDSIIDRISNGSEFIDYINTLNETHLLQACGASKQQLDLATEIFENENMAVSSIVGWGLQRYTYGGENVRYINALCMLSGNVGKKGAGSYCGFCSNRNFNTAWRSGGRNARKLLLPRLADEIFEAGDIDFLWCEGTNIVNQAPDAANIAKAFRTVGMVVVVDAFMTDTAKRADIILPCALMHEREEVLASYYHSYVQYSAKVFDPAGEARSTYDIANDLAQRLGITLPDKEDILTQALSTKVITNLTPNPLQAIRSQGYLSTDRKDIAFENMKFGHFDGKYCCPEALHDEPETNPNYPLSLQSLINKEYEHSQIPEEAQQEVLSAYVHPETLARFNIAGERQAYIVSPVGKLPVKTVHDSSVHPESVVVRRGGWMMFNRCANAIIEAHITDLGENAAFYSQKVRLEPM</sequence>
<dbReference type="Gene3D" id="3.40.228.10">
    <property type="entry name" value="Dimethylsulfoxide Reductase, domain 2"/>
    <property type="match status" value="1"/>
</dbReference>
<dbReference type="GO" id="GO:0051536">
    <property type="term" value="F:iron-sulfur cluster binding"/>
    <property type="evidence" value="ECO:0007669"/>
    <property type="project" value="UniProtKB-KW"/>
</dbReference>
<dbReference type="SUPFAM" id="SSF53706">
    <property type="entry name" value="Formate dehydrogenase/DMSO reductase, domains 1-3"/>
    <property type="match status" value="1"/>
</dbReference>
<dbReference type="GO" id="GO:0043546">
    <property type="term" value="F:molybdopterin cofactor binding"/>
    <property type="evidence" value="ECO:0007669"/>
    <property type="project" value="InterPro"/>
</dbReference>
<keyword evidence="7" id="KW-1185">Reference proteome</keyword>
<dbReference type="RefSeq" id="WP_066857999.1">
    <property type="nucleotide sequence ID" value="NZ_JXMS01000032.1"/>
</dbReference>
<dbReference type="Gene3D" id="2.40.40.20">
    <property type="match status" value="1"/>
</dbReference>
<feature type="domain" description="4Fe-4S Mo/W bis-MGD-type" evidence="5">
    <location>
        <begin position="1"/>
        <end position="57"/>
    </location>
</feature>
<dbReference type="Pfam" id="PF04879">
    <property type="entry name" value="Molybdop_Fe4S4"/>
    <property type="match status" value="1"/>
</dbReference>
<dbReference type="PROSITE" id="PS51669">
    <property type="entry name" value="4FE4S_MOW_BIS_MGD"/>
    <property type="match status" value="1"/>
</dbReference>
<comment type="similarity">
    <text evidence="1">Belongs to the prokaryotic molybdopterin-containing oxidoreductase family.</text>
</comment>
<dbReference type="InterPro" id="IPR006656">
    <property type="entry name" value="Mopterin_OxRdtase"/>
</dbReference>
<dbReference type="OrthoDB" id="9810782at2"/>
<dbReference type="InterPro" id="IPR009010">
    <property type="entry name" value="Asp_de-COase-like_dom_sf"/>
</dbReference>
<dbReference type="Gene3D" id="3.30.2070.10">
    <property type="entry name" value="Formate dehydrogenase/DMSO reductase"/>
    <property type="match status" value="1"/>
</dbReference>
<gene>
    <name evidence="6" type="ORF">SP90_14795</name>
</gene>
<evidence type="ECO:0000256" key="3">
    <source>
        <dbReference type="ARBA" id="ARBA00023004"/>
    </source>
</evidence>
<dbReference type="InterPro" id="IPR006657">
    <property type="entry name" value="MoPterin_dinucl-bd_dom"/>
</dbReference>
<protein>
    <recommendedName>
        <fullName evidence="5">4Fe-4S Mo/W bis-MGD-type domain-containing protein</fullName>
    </recommendedName>
</protein>
<dbReference type="AlphaFoldDB" id="A0A1B7X9I1"/>
<keyword evidence="3" id="KW-0408">Iron</keyword>
<evidence type="ECO:0000313" key="7">
    <source>
        <dbReference type="Proteomes" id="UP000091979"/>
    </source>
</evidence>
<name>A0A1B7X9I1_9BACT</name>
<keyword evidence="2" id="KW-0479">Metal-binding</keyword>
<comment type="caution">
    <text evidence="6">The sequence shown here is derived from an EMBL/GenBank/DDBJ whole genome shotgun (WGS) entry which is preliminary data.</text>
</comment>
<evidence type="ECO:0000256" key="4">
    <source>
        <dbReference type="ARBA" id="ARBA00023014"/>
    </source>
</evidence>
<dbReference type="Proteomes" id="UP000091979">
    <property type="component" value="Unassembled WGS sequence"/>
</dbReference>
<dbReference type="PATRIC" id="fig|1560234.3.peg.2238"/>
<dbReference type="InterPro" id="IPR006963">
    <property type="entry name" value="Mopterin_OxRdtase_4Fe-4S_dom"/>
</dbReference>
<dbReference type="GO" id="GO:0046872">
    <property type="term" value="F:metal ion binding"/>
    <property type="evidence" value="ECO:0007669"/>
    <property type="project" value="UniProtKB-KW"/>
</dbReference>
<evidence type="ECO:0000313" key="6">
    <source>
        <dbReference type="EMBL" id="OBQ46035.1"/>
    </source>
</evidence>
<evidence type="ECO:0000256" key="1">
    <source>
        <dbReference type="ARBA" id="ARBA00010312"/>
    </source>
</evidence>
<dbReference type="Gene3D" id="3.40.50.740">
    <property type="match status" value="1"/>
</dbReference>
<dbReference type="EMBL" id="JXMS01000032">
    <property type="protein sequence ID" value="OBQ46035.1"/>
    <property type="molecule type" value="Genomic_DNA"/>
</dbReference>
<dbReference type="SUPFAM" id="SSF50692">
    <property type="entry name" value="ADC-like"/>
    <property type="match status" value="1"/>
</dbReference>
<evidence type="ECO:0000259" key="5">
    <source>
        <dbReference type="PROSITE" id="PS51669"/>
    </source>
</evidence>
<keyword evidence="4" id="KW-0411">Iron-sulfur</keyword>
<proteinExistence type="inferred from homology"/>
<dbReference type="Gene3D" id="2.20.25.90">
    <property type="entry name" value="ADC-like domains"/>
    <property type="match status" value="1"/>
</dbReference>